<evidence type="ECO:0008006" key="5">
    <source>
        <dbReference type="Google" id="ProtNLM"/>
    </source>
</evidence>
<gene>
    <name evidence="3" type="ORF">WMO24_09280</name>
</gene>
<name>A0ABV1GFK3_9FIRM</name>
<proteinExistence type="predicted"/>
<dbReference type="Gene3D" id="3.40.1000.10">
    <property type="entry name" value="Mog1/PsbP, alpha/beta/alpha sandwich"/>
    <property type="match status" value="1"/>
</dbReference>
<dbReference type="RefSeq" id="WP_349216160.1">
    <property type="nucleotide sequence ID" value="NZ_JBBMFA010000093.1"/>
</dbReference>
<evidence type="ECO:0000256" key="1">
    <source>
        <dbReference type="SAM" id="MobiDB-lite"/>
    </source>
</evidence>
<feature type="chain" id="PRO_5046946875" description="PsbP C-terminal domain-containing protein" evidence="2">
    <location>
        <begin position="19"/>
        <end position="205"/>
    </location>
</feature>
<comment type="caution">
    <text evidence="3">The sequence shown here is derived from an EMBL/GenBank/DDBJ whole genome shotgun (WGS) entry which is preliminary data.</text>
</comment>
<dbReference type="Proteomes" id="UP001477672">
    <property type="component" value="Unassembled WGS sequence"/>
</dbReference>
<keyword evidence="2" id="KW-0732">Signal</keyword>
<reference evidence="3 4" key="1">
    <citation type="submission" date="2024-03" db="EMBL/GenBank/DDBJ databases">
        <title>Human intestinal bacterial collection.</title>
        <authorList>
            <person name="Pauvert C."/>
            <person name="Hitch T.C.A."/>
            <person name="Clavel T."/>
        </authorList>
    </citation>
    <scope>NUCLEOTIDE SEQUENCE [LARGE SCALE GENOMIC DNA]</scope>
    <source>
        <strain evidence="3 4">CLA-JM-H11</strain>
    </source>
</reference>
<evidence type="ECO:0000313" key="3">
    <source>
        <dbReference type="EMBL" id="MEQ2520617.1"/>
    </source>
</evidence>
<dbReference type="PROSITE" id="PS51257">
    <property type="entry name" value="PROKAR_LIPOPROTEIN"/>
    <property type="match status" value="1"/>
</dbReference>
<feature type="region of interest" description="Disordered" evidence="1">
    <location>
        <begin position="28"/>
        <end position="57"/>
    </location>
</feature>
<sequence>MKKVLLCICAWMTVLSLAACSGAPASSAPSSVPSSDSQASSVSEAVPESVSEPASEAADADYTAYSITFDVPEGFEQVDASGTGASVIYQAADGSSINVVIMENNGSLASDVVLEDLVGPLEDAFSQQYGEDVYLLDVAFNTGNLGPCPYYRMDYSVTVAGVDLYQTGIGLNADRAYTITFTDTTYGSWRDAFEASIASIEPVKQ</sequence>
<accession>A0ABV1GFK3</accession>
<protein>
    <recommendedName>
        <fullName evidence="5">PsbP C-terminal domain-containing protein</fullName>
    </recommendedName>
</protein>
<feature type="signal peptide" evidence="2">
    <location>
        <begin position="1"/>
        <end position="18"/>
    </location>
</feature>
<organism evidence="3 4">
    <name type="scientific">Ruthenibacterium intestinale</name>
    <dbReference type="NCBI Taxonomy" id="3133163"/>
    <lineage>
        <taxon>Bacteria</taxon>
        <taxon>Bacillati</taxon>
        <taxon>Bacillota</taxon>
        <taxon>Clostridia</taxon>
        <taxon>Eubacteriales</taxon>
        <taxon>Oscillospiraceae</taxon>
        <taxon>Ruthenibacterium</taxon>
    </lineage>
</organism>
<evidence type="ECO:0000313" key="4">
    <source>
        <dbReference type="Proteomes" id="UP001477672"/>
    </source>
</evidence>
<evidence type="ECO:0000256" key="2">
    <source>
        <dbReference type="SAM" id="SignalP"/>
    </source>
</evidence>
<keyword evidence="4" id="KW-1185">Reference proteome</keyword>
<dbReference type="EMBL" id="JBBMFA010000093">
    <property type="protein sequence ID" value="MEQ2520617.1"/>
    <property type="molecule type" value="Genomic_DNA"/>
</dbReference>